<gene>
    <name evidence="1" type="ORF">METZ01_LOCUS442382</name>
</gene>
<proteinExistence type="predicted"/>
<organism evidence="1">
    <name type="scientific">marine metagenome</name>
    <dbReference type="NCBI Taxonomy" id="408172"/>
    <lineage>
        <taxon>unclassified sequences</taxon>
        <taxon>metagenomes</taxon>
        <taxon>ecological metagenomes</taxon>
    </lineage>
</organism>
<protein>
    <submittedName>
        <fullName evidence="1">Uncharacterized protein</fullName>
    </submittedName>
</protein>
<reference evidence="1" key="1">
    <citation type="submission" date="2018-05" db="EMBL/GenBank/DDBJ databases">
        <authorList>
            <person name="Lanie J.A."/>
            <person name="Ng W.-L."/>
            <person name="Kazmierczak K.M."/>
            <person name="Andrzejewski T.M."/>
            <person name="Davidsen T.M."/>
            <person name="Wayne K.J."/>
            <person name="Tettelin H."/>
            <person name="Glass J.I."/>
            <person name="Rusch D."/>
            <person name="Podicherti R."/>
            <person name="Tsui H.-C.T."/>
            <person name="Winkler M.E."/>
        </authorList>
    </citation>
    <scope>NUCLEOTIDE SEQUENCE</scope>
</reference>
<accession>A0A382Z464</accession>
<dbReference type="AlphaFoldDB" id="A0A382Z464"/>
<sequence>DAANKQLGIVKDQLEIRWGEPYWEKYGSDWEHISSLELSSLRTSDSGSNLLRSILQPSKRITTNHFKVKGEFNYDPYVISPTVGLHRLKVPHEE</sequence>
<dbReference type="EMBL" id="UINC01180369">
    <property type="protein sequence ID" value="SVD89528.1"/>
    <property type="molecule type" value="Genomic_DNA"/>
</dbReference>
<evidence type="ECO:0000313" key="1">
    <source>
        <dbReference type="EMBL" id="SVD89528.1"/>
    </source>
</evidence>
<name>A0A382Z464_9ZZZZ</name>
<feature type="non-terminal residue" evidence="1">
    <location>
        <position position="1"/>
    </location>
</feature>